<organism evidence="1">
    <name type="scientific">hydrothermal vent metagenome</name>
    <dbReference type="NCBI Taxonomy" id="652676"/>
    <lineage>
        <taxon>unclassified sequences</taxon>
        <taxon>metagenomes</taxon>
        <taxon>ecological metagenomes</taxon>
    </lineage>
</organism>
<evidence type="ECO:0000313" key="1">
    <source>
        <dbReference type="EMBL" id="VAW93190.1"/>
    </source>
</evidence>
<dbReference type="AlphaFoldDB" id="A0A3B0ZVF5"/>
<name>A0A3B0ZVF5_9ZZZZ</name>
<accession>A0A3B0ZVF5</accession>
<reference evidence="1" key="1">
    <citation type="submission" date="2018-06" db="EMBL/GenBank/DDBJ databases">
        <authorList>
            <person name="Zhirakovskaya E."/>
        </authorList>
    </citation>
    <scope>NUCLEOTIDE SEQUENCE</scope>
</reference>
<proteinExistence type="predicted"/>
<dbReference type="EMBL" id="UOFS01000013">
    <property type="protein sequence ID" value="VAW93190.1"/>
    <property type="molecule type" value="Genomic_DNA"/>
</dbReference>
<protein>
    <submittedName>
        <fullName evidence="1">Uncharacterized protein</fullName>
    </submittedName>
</protein>
<gene>
    <name evidence="1" type="ORF">MNBD_GAMMA22-686</name>
</gene>
<sequence length="168" mass="18769">MSIYSVDKLMSQARKIAADYRRATGKSLGIGNEIAKNDACNYLNLQPINDNASSFDAVGKGQREGLKILIKGRAIFDKKKSGTRIGQLKVDQEWDLLVLVLMNEDFDAYEIYEISRVQVIAEIDSAAQSNRSKRGAMSISRFKRISQLVWSKNQGYIDTGVWDNQAGS</sequence>